<sequence length="132" mass="13498">MSEAAREPGTGELVRQAAEQISRLVRDELALAREEMVRKSKRAGVGAGLLGAGGVVALFGVAALLAAAVLGLAEGLPAWLSALIVAVALFAVAGVLALAGRRQVERGVPPVPAEAARSVRADIDEVKGRAKR</sequence>
<keyword evidence="1" id="KW-0472">Membrane</keyword>
<proteinExistence type="predicted"/>
<reference evidence="2 3" key="2">
    <citation type="submission" date="2020-03" db="EMBL/GenBank/DDBJ databases">
        <authorList>
            <person name="Ichikawa N."/>
            <person name="Kimura A."/>
            <person name="Kitahashi Y."/>
            <person name="Uohara A."/>
        </authorList>
    </citation>
    <scope>NUCLEOTIDE SEQUENCE [LARGE SCALE GENOMIC DNA]</scope>
    <source>
        <strain evidence="2 3">NBRC 108639</strain>
    </source>
</reference>
<keyword evidence="3" id="KW-1185">Reference proteome</keyword>
<feature type="transmembrane region" description="Helical" evidence="1">
    <location>
        <begin position="78"/>
        <end position="99"/>
    </location>
</feature>
<gene>
    <name evidence="2" type="ORF">Phou_084280</name>
</gene>
<comment type="caution">
    <text evidence="2">The sequence shown here is derived from an EMBL/GenBank/DDBJ whole genome shotgun (WGS) entry which is preliminary data.</text>
</comment>
<dbReference type="AlphaFoldDB" id="A0A6V8KNS9"/>
<evidence type="ECO:0000256" key="1">
    <source>
        <dbReference type="SAM" id="Phobius"/>
    </source>
</evidence>
<dbReference type="RefSeq" id="WP_173067810.1">
    <property type="nucleotide sequence ID" value="NZ_BAABGO010000013.1"/>
</dbReference>
<accession>A0A6V8KNS9</accession>
<dbReference type="InterPro" id="IPR009937">
    <property type="entry name" value="Phage_holin_3_6"/>
</dbReference>
<keyword evidence="1" id="KW-0812">Transmembrane</keyword>
<feature type="transmembrane region" description="Helical" evidence="1">
    <location>
        <begin position="43"/>
        <end position="72"/>
    </location>
</feature>
<evidence type="ECO:0000313" key="2">
    <source>
        <dbReference type="EMBL" id="GFJ84248.1"/>
    </source>
</evidence>
<dbReference type="EMBL" id="BLPF01000003">
    <property type="protein sequence ID" value="GFJ84248.1"/>
    <property type="molecule type" value="Genomic_DNA"/>
</dbReference>
<evidence type="ECO:0008006" key="4">
    <source>
        <dbReference type="Google" id="ProtNLM"/>
    </source>
</evidence>
<organism evidence="2 3">
    <name type="scientific">Phytohabitans houttuyneae</name>
    <dbReference type="NCBI Taxonomy" id="1076126"/>
    <lineage>
        <taxon>Bacteria</taxon>
        <taxon>Bacillati</taxon>
        <taxon>Actinomycetota</taxon>
        <taxon>Actinomycetes</taxon>
        <taxon>Micromonosporales</taxon>
        <taxon>Micromonosporaceae</taxon>
    </lineage>
</organism>
<protein>
    <recommendedName>
        <fullName evidence="4">Transporter</fullName>
    </recommendedName>
</protein>
<keyword evidence="1" id="KW-1133">Transmembrane helix</keyword>
<reference evidence="2 3" key="1">
    <citation type="submission" date="2020-03" db="EMBL/GenBank/DDBJ databases">
        <title>Whole genome shotgun sequence of Phytohabitans houttuyneae NBRC 108639.</title>
        <authorList>
            <person name="Komaki H."/>
            <person name="Tamura T."/>
        </authorList>
    </citation>
    <scope>NUCLEOTIDE SEQUENCE [LARGE SCALE GENOMIC DNA]</scope>
    <source>
        <strain evidence="2 3">NBRC 108639</strain>
    </source>
</reference>
<dbReference type="Proteomes" id="UP000482800">
    <property type="component" value="Unassembled WGS sequence"/>
</dbReference>
<name>A0A6V8KNS9_9ACTN</name>
<evidence type="ECO:0000313" key="3">
    <source>
        <dbReference type="Proteomes" id="UP000482800"/>
    </source>
</evidence>
<dbReference type="Pfam" id="PF07332">
    <property type="entry name" value="Phage_holin_3_6"/>
    <property type="match status" value="1"/>
</dbReference>